<dbReference type="PANTHER" id="PTHR32305">
    <property type="match status" value="1"/>
</dbReference>
<dbReference type="NCBIfam" id="TIGR01643">
    <property type="entry name" value="YD_repeat_2x"/>
    <property type="match status" value="1"/>
</dbReference>
<dbReference type="InterPro" id="IPR050708">
    <property type="entry name" value="T6SS_VgrG/RHS"/>
</dbReference>
<evidence type="ECO:0000313" key="3">
    <source>
        <dbReference type="EMBL" id="RIY34925.1"/>
    </source>
</evidence>
<gene>
    <name evidence="3" type="ORF">CKY20_11590</name>
</gene>
<dbReference type="RefSeq" id="WP_147362965.1">
    <property type="nucleotide sequence ID" value="NZ_NSDI01000038.1"/>
</dbReference>
<dbReference type="EMBL" id="NSDI01000038">
    <property type="protein sequence ID" value="RIY34925.1"/>
    <property type="molecule type" value="Genomic_DNA"/>
</dbReference>
<dbReference type="Pfam" id="PF25023">
    <property type="entry name" value="TEN_YD-shell"/>
    <property type="match status" value="1"/>
</dbReference>
<feature type="non-terminal residue" evidence="3">
    <location>
        <position position="1"/>
    </location>
</feature>
<evidence type="ECO:0000256" key="1">
    <source>
        <dbReference type="ARBA" id="ARBA00022737"/>
    </source>
</evidence>
<organism evidence="3 4">
    <name type="scientific">Capnocytophaga canis</name>
    <dbReference type="NCBI Taxonomy" id="1848903"/>
    <lineage>
        <taxon>Bacteria</taxon>
        <taxon>Pseudomonadati</taxon>
        <taxon>Bacteroidota</taxon>
        <taxon>Flavobacteriia</taxon>
        <taxon>Flavobacteriales</taxon>
        <taxon>Flavobacteriaceae</taxon>
        <taxon>Capnocytophaga</taxon>
    </lineage>
</organism>
<feature type="domain" description="Teneurin-like YD-shell" evidence="2">
    <location>
        <begin position="8"/>
        <end position="232"/>
    </location>
</feature>
<dbReference type="NCBIfam" id="TIGR03696">
    <property type="entry name" value="Rhs_assc_core"/>
    <property type="match status" value="1"/>
</dbReference>
<dbReference type="AlphaFoldDB" id="A0A3A1YB80"/>
<dbReference type="Gene3D" id="2.180.10.10">
    <property type="entry name" value="RHS repeat-associated core"/>
    <property type="match status" value="1"/>
</dbReference>
<proteinExistence type="predicted"/>
<sequence>YAAGGQLTKDQHWHYHYDEEGNLTNKTPSPSEKVCESRVCEGVRNWSLGSWAYEWNANGSLKKVKCPDGKEVAFAYDALGRRTKKVANGKIKRYLWDGNVLLHEWEYNAADEPQLLVSPIGEVTFDKEEPIENLITWVYENGSFVPIGKLTDNESFSIVSDYLGTPVQAFNAQGELVWARELDIYGRVRKEKGISNFVPFRYQGQYYDKETELAYNRFRYYSPETGSYISQDPIGLAGGLSLYSYVFDSNSWVDVFGLMPWPNPIRKGHHLVFQKKANSVGLYLLGTDYDTPTFHFDKDTYVPGTHEKIHRSQDPFVGGRQGKFKGSAEELLEASRKGLEGLDDIKGDLKIPRTQEVLAKNVTPIEAFDKLMEWHKKQLEIKCK</sequence>
<name>A0A3A1YB80_9FLAO</name>
<dbReference type="InterPro" id="IPR056823">
    <property type="entry name" value="TEN-like_YD-shell"/>
</dbReference>
<dbReference type="InterPro" id="IPR022385">
    <property type="entry name" value="Rhs_assc_core"/>
</dbReference>
<dbReference type="InterPro" id="IPR006530">
    <property type="entry name" value="YD"/>
</dbReference>
<dbReference type="Proteomes" id="UP000265497">
    <property type="component" value="Unassembled WGS sequence"/>
</dbReference>
<keyword evidence="1" id="KW-0677">Repeat</keyword>
<evidence type="ECO:0000313" key="4">
    <source>
        <dbReference type="Proteomes" id="UP000265497"/>
    </source>
</evidence>
<comment type="caution">
    <text evidence="3">The sequence shown here is derived from an EMBL/GenBank/DDBJ whole genome shotgun (WGS) entry which is preliminary data.</text>
</comment>
<reference evidence="3 4" key="1">
    <citation type="submission" date="2017-08" db="EMBL/GenBank/DDBJ databases">
        <title>Capnocytophaga canis 17-158 assembly.</title>
        <authorList>
            <person name="Gulvik C.A."/>
        </authorList>
    </citation>
    <scope>NUCLEOTIDE SEQUENCE [LARGE SCALE GENOMIC DNA]</scope>
    <source>
        <strain evidence="3 4">17-158</strain>
    </source>
</reference>
<evidence type="ECO:0000259" key="2">
    <source>
        <dbReference type="Pfam" id="PF25023"/>
    </source>
</evidence>
<dbReference type="PANTHER" id="PTHR32305:SF15">
    <property type="entry name" value="PROTEIN RHSA-RELATED"/>
    <property type="match status" value="1"/>
</dbReference>
<accession>A0A3A1YB80</accession>
<protein>
    <submittedName>
        <fullName evidence="3">Type IV secretion protein Rhs</fullName>
    </submittedName>
</protein>